<dbReference type="GO" id="GO:0005886">
    <property type="term" value="C:plasma membrane"/>
    <property type="evidence" value="ECO:0000318"/>
    <property type="project" value="GO_Central"/>
</dbReference>
<keyword evidence="5 7" id="KW-0040">ANK repeat</keyword>
<dbReference type="InterPro" id="IPR026961">
    <property type="entry name" value="PGG_dom"/>
</dbReference>
<dbReference type="InParanoid" id="A0A059CFE3"/>
<keyword evidence="2 8" id="KW-0812">Transmembrane</keyword>
<dbReference type="OrthoDB" id="643958at2759"/>
<comment type="subcellular location">
    <subcellularLocation>
        <location evidence="1">Membrane</location>
        <topology evidence="1">Multi-pass membrane protein</topology>
    </subcellularLocation>
</comment>
<dbReference type="PANTHER" id="PTHR24186:SF50">
    <property type="entry name" value="ANKYRIN REPEAT-CONTAINING PROTEIN ITN1-LIKE ISOFORM X1"/>
    <property type="match status" value="1"/>
</dbReference>
<feature type="transmembrane region" description="Helical" evidence="8">
    <location>
        <begin position="588"/>
        <end position="609"/>
    </location>
</feature>
<evidence type="ECO:0000256" key="5">
    <source>
        <dbReference type="ARBA" id="ARBA00023043"/>
    </source>
</evidence>
<keyword evidence="3" id="KW-0677">Repeat</keyword>
<evidence type="ECO:0000256" key="7">
    <source>
        <dbReference type="PROSITE-ProRule" id="PRU00023"/>
    </source>
</evidence>
<dbReference type="Pfam" id="PF12796">
    <property type="entry name" value="Ank_2"/>
    <property type="match status" value="3"/>
</dbReference>
<dbReference type="OMA" id="ENEMIAV"/>
<dbReference type="SMART" id="SM00248">
    <property type="entry name" value="ANK"/>
    <property type="match status" value="8"/>
</dbReference>
<feature type="repeat" description="ANK" evidence="7">
    <location>
        <begin position="101"/>
        <end position="123"/>
    </location>
</feature>
<feature type="transmembrane region" description="Helical" evidence="8">
    <location>
        <begin position="561"/>
        <end position="582"/>
    </location>
</feature>
<evidence type="ECO:0000256" key="4">
    <source>
        <dbReference type="ARBA" id="ARBA00022989"/>
    </source>
</evidence>
<dbReference type="InterPro" id="IPR002110">
    <property type="entry name" value="Ankyrin_rpt"/>
</dbReference>
<evidence type="ECO:0000259" key="9">
    <source>
        <dbReference type="Pfam" id="PF13962"/>
    </source>
</evidence>
<accession>A0A059CFE3</accession>
<dbReference type="KEGG" id="egr:104441369"/>
<reference evidence="10" key="1">
    <citation type="submission" date="2013-07" db="EMBL/GenBank/DDBJ databases">
        <title>The genome of Eucalyptus grandis.</title>
        <authorList>
            <person name="Schmutz J."/>
            <person name="Hayes R."/>
            <person name="Myburg A."/>
            <person name="Tuskan G."/>
            <person name="Grattapaglia D."/>
            <person name="Rokhsar D.S."/>
        </authorList>
    </citation>
    <scope>NUCLEOTIDE SEQUENCE</scope>
    <source>
        <tissue evidence="10">Leaf extractions</tissue>
    </source>
</reference>
<evidence type="ECO:0000256" key="3">
    <source>
        <dbReference type="ARBA" id="ARBA00022737"/>
    </source>
</evidence>
<evidence type="ECO:0000256" key="2">
    <source>
        <dbReference type="ARBA" id="ARBA00022692"/>
    </source>
</evidence>
<proteinExistence type="predicted"/>
<dbReference type="AlphaFoldDB" id="A0A059CFE3"/>
<dbReference type="Gramene" id="KCW76886">
    <property type="protein sequence ID" value="KCW76886"/>
    <property type="gene ID" value="EUGRSUZ_D01232"/>
</dbReference>
<keyword evidence="4 8" id="KW-1133">Transmembrane helix</keyword>
<dbReference type="SUPFAM" id="SSF48403">
    <property type="entry name" value="Ankyrin repeat"/>
    <property type="match status" value="2"/>
</dbReference>
<dbReference type="PANTHER" id="PTHR24186">
    <property type="entry name" value="PROTEIN PHOSPHATASE 1 REGULATORY SUBUNIT"/>
    <property type="match status" value="1"/>
</dbReference>
<protein>
    <recommendedName>
        <fullName evidence="9">PGG domain-containing protein</fullName>
    </recommendedName>
</protein>
<dbReference type="eggNOG" id="KOG0504">
    <property type="taxonomic scope" value="Eukaryota"/>
</dbReference>
<feature type="transmembrane region" description="Helical" evidence="8">
    <location>
        <begin position="518"/>
        <end position="540"/>
    </location>
</feature>
<feature type="transmembrane region" description="Helical" evidence="8">
    <location>
        <begin position="479"/>
        <end position="498"/>
    </location>
</feature>
<dbReference type="EMBL" id="KK198756">
    <property type="protein sequence ID" value="KCW76886.1"/>
    <property type="molecule type" value="Genomic_DNA"/>
</dbReference>
<dbReference type="PROSITE" id="PS50088">
    <property type="entry name" value="ANK_REPEAT"/>
    <property type="match status" value="2"/>
</dbReference>
<evidence type="ECO:0000256" key="6">
    <source>
        <dbReference type="ARBA" id="ARBA00023136"/>
    </source>
</evidence>
<dbReference type="Pfam" id="PF13962">
    <property type="entry name" value="PGG"/>
    <property type="match status" value="1"/>
</dbReference>
<feature type="domain" description="PGG" evidence="9">
    <location>
        <begin position="479"/>
        <end position="581"/>
    </location>
</feature>
<name>A0A059CFE3_EUCGR</name>
<organism evidence="10">
    <name type="scientific">Eucalyptus grandis</name>
    <name type="common">Flooded gum</name>
    <dbReference type="NCBI Taxonomy" id="71139"/>
    <lineage>
        <taxon>Eukaryota</taxon>
        <taxon>Viridiplantae</taxon>
        <taxon>Streptophyta</taxon>
        <taxon>Embryophyta</taxon>
        <taxon>Tracheophyta</taxon>
        <taxon>Spermatophyta</taxon>
        <taxon>Magnoliopsida</taxon>
        <taxon>eudicotyledons</taxon>
        <taxon>Gunneridae</taxon>
        <taxon>Pentapetalae</taxon>
        <taxon>rosids</taxon>
        <taxon>malvids</taxon>
        <taxon>Myrtales</taxon>
        <taxon>Myrtaceae</taxon>
        <taxon>Myrtoideae</taxon>
        <taxon>Eucalypteae</taxon>
        <taxon>Eucalyptus</taxon>
    </lineage>
</organism>
<dbReference type="PROSITE" id="PS50297">
    <property type="entry name" value="ANK_REP_REGION"/>
    <property type="match status" value="2"/>
</dbReference>
<evidence type="ECO:0000256" key="8">
    <source>
        <dbReference type="SAM" id="Phobius"/>
    </source>
</evidence>
<keyword evidence="6 8" id="KW-0472">Membrane</keyword>
<dbReference type="InterPro" id="IPR036770">
    <property type="entry name" value="Ankyrin_rpt-contain_sf"/>
</dbReference>
<sequence>MICSCWSSGASEASEALRLTPLADSNIESVYRTGMHPKVYEAAKSGNFDSLKEHEEDIFHRKTPKDNNILHVAAQYKQVEFIKRLLRCPSGPSLLWQVNRKGDTPLHVAAKVGSDKVVQVFIDLAKPLHSDVEKGRVEACKELLRKSNLHKDTALHYAVMHHPVKNDAVREDHYWVVKLLIEEDPQLCSITNVANESPLYLAANRGLSDITELILGAFSSSSSHKSPKGLTALHTARHGSLTSWWKIVEKRPEVIRERDDMEWTPLHYVSCIGKEEEVKLLLRHDKSVAYDLDKEGDSALHIAAFQGHVKVIDELVKACPDACDIINNKWQTALHAAVLGGRVNAVKCILRTPNLEDLVNEQDIGGNTALHLAALHKQYNIIYILGRDKRVDIFSTNKDHKTALDIFSAHKEGGYQAAKVDHLLKRYHGRPFYEDRVIEYVRKRDKQNVEGQPAASIITGSNIANPENFYSSKRGIIDLQLLVAVLIATVSFAASFTMPGGYNQDGPDQGMAILAGRAAFKAFVISNTTAFGFSILALFLQFDTCFVSDRLRVRYAKVASYSMYVAILAMVLAFATATYLVLSKDTGLRIVPFVVSGGLVTMYVIGGFLDPEAPFWWLSSTPRRYVRNLLFDYGIL</sequence>
<evidence type="ECO:0000256" key="1">
    <source>
        <dbReference type="ARBA" id="ARBA00004141"/>
    </source>
</evidence>
<dbReference type="Gene3D" id="1.25.40.20">
    <property type="entry name" value="Ankyrin repeat-containing domain"/>
    <property type="match status" value="3"/>
</dbReference>
<feature type="repeat" description="ANK" evidence="7">
    <location>
        <begin position="295"/>
        <end position="317"/>
    </location>
</feature>
<evidence type="ECO:0000313" key="10">
    <source>
        <dbReference type="EMBL" id="KCW76886.1"/>
    </source>
</evidence>
<dbReference type="STRING" id="71139.A0A059CFE3"/>
<gene>
    <name evidence="10" type="ORF">EUGRSUZ_D01232</name>
</gene>